<dbReference type="AlphaFoldDB" id="A0A4V1N1V3"/>
<evidence type="ECO:0000256" key="2">
    <source>
        <dbReference type="ARBA" id="ARBA00022448"/>
    </source>
</evidence>
<dbReference type="InterPro" id="IPR036640">
    <property type="entry name" value="ABC1_TM_sf"/>
</dbReference>
<evidence type="ECO:0000313" key="11">
    <source>
        <dbReference type="EMBL" id="RXR18406.1"/>
    </source>
</evidence>
<name>A0A4V1N1V3_9FLAO</name>
<dbReference type="InterPro" id="IPR003439">
    <property type="entry name" value="ABC_transporter-like_ATP-bd"/>
</dbReference>
<feature type="domain" description="ABC transmembrane type-1" evidence="10">
    <location>
        <begin position="26"/>
        <end position="308"/>
    </location>
</feature>
<dbReference type="CDD" id="cd18544">
    <property type="entry name" value="ABC_6TM_TmrA_like"/>
    <property type="match status" value="1"/>
</dbReference>
<feature type="transmembrane region" description="Helical" evidence="8">
    <location>
        <begin position="59"/>
        <end position="84"/>
    </location>
</feature>
<feature type="transmembrane region" description="Helical" evidence="8">
    <location>
        <begin position="241"/>
        <end position="270"/>
    </location>
</feature>
<feature type="domain" description="ABC transporter" evidence="9">
    <location>
        <begin position="341"/>
        <end position="575"/>
    </location>
</feature>
<keyword evidence="2" id="KW-0813">Transport</keyword>
<dbReference type="RefSeq" id="WP_129436052.1">
    <property type="nucleotide sequence ID" value="NZ_SBKO01000003.1"/>
</dbReference>
<keyword evidence="5 11" id="KW-0067">ATP-binding</keyword>
<dbReference type="OrthoDB" id="9780296at2"/>
<dbReference type="PROSITE" id="PS50893">
    <property type="entry name" value="ABC_TRANSPORTER_2"/>
    <property type="match status" value="1"/>
</dbReference>
<dbReference type="InterPro" id="IPR003593">
    <property type="entry name" value="AAA+_ATPase"/>
</dbReference>
<feature type="transmembrane region" description="Helical" evidence="8">
    <location>
        <begin position="21"/>
        <end position="39"/>
    </location>
</feature>
<dbReference type="EMBL" id="SBKO01000003">
    <property type="protein sequence ID" value="RXR18406.1"/>
    <property type="molecule type" value="Genomic_DNA"/>
</dbReference>
<dbReference type="Pfam" id="PF00664">
    <property type="entry name" value="ABC_membrane"/>
    <property type="match status" value="1"/>
</dbReference>
<dbReference type="PANTHER" id="PTHR43394">
    <property type="entry name" value="ATP-DEPENDENT PERMEASE MDL1, MITOCHONDRIAL"/>
    <property type="match status" value="1"/>
</dbReference>
<dbReference type="PANTHER" id="PTHR43394:SF1">
    <property type="entry name" value="ATP-BINDING CASSETTE SUB-FAMILY B MEMBER 10, MITOCHONDRIAL"/>
    <property type="match status" value="1"/>
</dbReference>
<evidence type="ECO:0000256" key="7">
    <source>
        <dbReference type="ARBA" id="ARBA00023136"/>
    </source>
</evidence>
<dbReference type="SUPFAM" id="SSF90123">
    <property type="entry name" value="ABC transporter transmembrane region"/>
    <property type="match status" value="1"/>
</dbReference>
<evidence type="ECO:0000256" key="4">
    <source>
        <dbReference type="ARBA" id="ARBA00022741"/>
    </source>
</evidence>
<comment type="caution">
    <text evidence="11">The sequence shown here is derived from an EMBL/GenBank/DDBJ whole genome shotgun (WGS) entry which is preliminary data.</text>
</comment>
<dbReference type="PROSITE" id="PS50929">
    <property type="entry name" value="ABC_TM1F"/>
    <property type="match status" value="1"/>
</dbReference>
<keyword evidence="4" id="KW-0547">Nucleotide-binding</keyword>
<gene>
    <name evidence="11" type="ORF">EQG63_09060</name>
</gene>
<dbReference type="InterPro" id="IPR039421">
    <property type="entry name" value="Type_1_exporter"/>
</dbReference>
<dbReference type="InterPro" id="IPR011527">
    <property type="entry name" value="ABC1_TM_dom"/>
</dbReference>
<dbReference type="SUPFAM" id="SSF52540">
    <property type="entry name" value="P-loop containing nucleoside triphosphate hydrolases"/>
    <property type="match status" value="1"/>
</dbReference>
<dbReference type="SMART" id="SM00382">
    <property type="entry name" value="AAA"/>
    <property type="match status" value="1"/>
</dbReference>
<proteinExistence type="predicted"/>
<dbReference type="FunFam" id="3.40.50.300:FF:000287">
    <property type="entry name" value="Multidrug ABC transporter ATP-binding protein"/>
    <property type="match status" value="1"/>
</dbReference>
<keyword evidence="12" id="KW-1185">Reference proteome</keyword>
<sequence>MKAFDTRLFKRILEYTKPYKWRYNSVIAWAILLSIFAALRPYLLKDIIDDYVIPKKVNGFIIMTIIMGITLFLEVLAQFYFVYWANVLGQDIVKDIRIKLFKHLTSFKISYYDHEPVGKLITRSVSDIEAIARIFSQGLFMIISDLLKMVVILGFMLYMNWKLTMIVVAAMPILIYATRIFQVKMKDAFEEVRNQVANMNTFVQERVSGMKIVQLFTREETEYKKFKEINNLHRKAWVKNVWYNSIFFPIADIISALTLSLIIYFGSILVLKRDPVTELGDLMAFNMYIAIFFTPLRQIADKFNEMQMGMIAANRVFEVLDSEKHIESNGTQMAPKFEGKINFENVTFGYKPDEEVLKSINLSVHKGETIAIVGATGAGKSTIINLLNRFYDIKSGAISIDDKNIQNFTLDSLRKQIAVVLQDVFLFADTIHNNITLNNESISREEVIKAAKEIGAHDFIMSLPENYDYNVKERGNMLSSGQRQLIAFLRAYLSNPSILILDEATSSIDAYLEEMIQKATVTLTKNRTSIVIAHRLATVINADKIVVLDKGIVVEEGNHQNLLQKEEGYYRKLYEAQFINHEEEEEEINP</sequence>
<dbReference type="InterPro" id="IPR017871">
    <property type="entry name" value="ABC_transporter-like_CS"/>
</dbReference>
<dbReference type="Gene3D" id="1.20.1560.10">
    <property type="entry name" value="ABC transporter type 1, transmembrane domain"/>
    <property type="match status" value="1"/>
</dbReference>
<protein>
    <submittedName>
        <fullName evidence="11">ABC transporter ATP-binding protein</fullName>
    </submittedName>
</protein>
<keyword evidence="6 8" id="KW-1133">Transmembrane helix</keyword>
<dbReference type="Pfam" id="PF00005">
    <property type="entry name" value="ABC_tran"/>
    <property type="match status" value="1"/>
</dbReference>
<evidence type="ECO:0000256" key="1">
    <source>
        <dbReference type="ARBA" id="ARBA00004651"/>
    </source>
</evidence>
<feature type="transmembrane region" description="Helical" evidence="8">
    <location>
        <begin position="138"/>
        <end position="157"/>
    </location>
</feature>
<dbReference type="GO" id="GO:0005886">
    <property type="term" value="C:plasma membrane"/>
    <property type="evidence" value="ECO:0007669"/>
    <property type="project" value="UniProtKB-SubCell"/>
</dbReference>
<accession>A0A4V1N1V3</accession>
<keyword evidence="3 8" id="KW-0812">Transmembrane</keyword>
<organism evidence="11 12">
    <name type="scientific">Flavobacterium amnicola</name>
    <dbReference type="NCBI Taxonomy" id="2506422"/>
    <lineage>
        <taxon>Bacteria</taxon>
        <taxon>Pseudomonadati</taxon>
        <taxon>Bacteroidota</taxon>
        <taxon>Flavobacteriia</taxon>
        <taxon>Flavobacteriales</taxon>
        <taxon>Flavobacteriaceae</taxon>
        <taxon>Flavobacterium</taxon>
    </lineage>
</organism>
<comment type="subcellular location">
    <subcellularLocation>
        <location evidence="1">Cell membrane</location>
        <topology evidence="1">Multi-pass membrane protein</topology>
    </subcellularLocation>
</comment>
<evidence type="ECO:0000256" key="6">
    <source>
        <dbReference type="ARBA" id="ARBA00022989"/>
    </source>
</evidence>
<evidence type="ECO:0000313" key="12">
    <source>
        <dbReference type="Proteomes" id="UP000290283"/>
    </source>
</evidence>
<dbReference type="InterPro" id="IPR027417">
    <property type="entry name" value="P-loop_NTPase"/>
</dbReference>
<feature type="transmembrane region" description="Helical" evidence="8">
    <location>
        <begin position="163"/>
        <end position="181"/>
    </location>
</feature>
<evidence type="ECO:0000256" key="8">
    <source>
        <dbReference type="SAM" id="Phobius"/>
    </source>
</evidence>
<evidence type="ECO:0000256" key="5">
    <source>
        <dbReference type="ARBA" id="ARBA00022840"/>
    </source>
</evidence>
<dbReference type="PROSITE" id="PS00211">
    <property type="entry name" value="ABC_TRANSPORTER_1"/>
    <property type="match status" value="1"/>
</dbReference>
<keyword evidence="7 8" id="KW-0472">Membrane</keyword>
<evidence type="ECO:0000256" key="3">
    <source>
        <dbReference type="ARBA" id="ARBA00022692"/>
    </source>
</evidence>
<dbReference type="GO" id="GO:0015421">
    <property type="term" value="F:ABC-type oligopeptide transporter activity"/>
    <property type="evidence" value="ECO:0007669"/>
    <property type="project" value="TreeGrafter"/>
</dbReference>
<dbReference type="Gene3D" id="3.40.50.300">
    <property type="entry name" value="P-loop containing nucleotide triphosphate hydrolases"/>
    <property type="match status" value="1"/>
</dbReference>
<dbReference type="GO" id="GO:0016887">
    <property type="term" value="F:ATP hydrolysis activity"/>
    <property type="evidence" value="ECO:0007669"/>
    <property type="project" value="InterPro"/>
</dbReference>
<reference evidence="12" key="1">
    <citation type="submission" date="2019-01" db="EMBL/GenBank/DDBJ databases">
        <title>Cytophagaceae bacterium strain CAR-16.</title>
        <authorList>
            <person name="Chen W.-M."/>
        </authorList>
    </citation>
    <scope>NUCLEOTIDE SEQUENCE [LARGE SCALE GENOMIC DNA]</scope>
    <source>
        <strain evidence="12">LLJ-11</strain>
    </source>
</reference>
<evidence type="ECO:0000259" key="10">
    <source>
        <dbReference type="PROSITE" id="PS50929"/>
    </source>
</evidence>
<dbReference type="GO" id="GO:0005524">
    <property type="term" value="F:ATP binding"/>
    <property type="evidence" value="ECO:0007669"/>
    <property type="project" value="UniProtKB-KW"/>
</dbReference>
<evidence type="ECO:0000259" key="9">
    <source>
        <dbReference type="PROSITE" id="PS50893"/>
    </source>
</evidence>
<dbReference type="Proteomes" id="UP000290283">
    <property type="component" value="Unassembled WGS sequence"/>
</dbReference>